<accession>A0A366XXS7</accession>
<evidence type="ECO:0000256" key="2">
    <source>
        <dbReference type="ARBA" id="ARBA00007090"/>
    </source>
</evidence>
<evidence type="ECO:0000256" key="16">
    <source>
        <dbReference type="ARBA" id="ARBA00049902"/>
    </source>
</evidence>
<dbReference type="SUPFAM" id="SSF56601">
    <property type="entry name" value="beta-lactamase/transpeptidase-like"/>
    <property type="match status" value="1"/>
</dbReference>
<dbReference type="OrthoDB" id="9766909at2"/>
<sequence>MLGSLLMYVKLSGPPPLRVTQTTTFYGSDQSIIGEKHQNGQNRYWVGLDDISENVIHATIAIEDRKFYDHNGFDFKRIAGAIIADIKAMAKVQGASTITQQYARNLYLGHDKTWKRKAVEALYTMKLEMNYPKDKILEGYLNTIYYGHGTYGIEAAANYYFNKTAAELTLAEASILAGIPKGPAYYSPYLNQENAENRQDIILSSMEKMNFITEAEKKDTLKETLTFVSHDQPKEKVAPYFLDEVKKTVAQQLNLDPEASEAGGLNIYTTLDPVLQEKAEKWVETTIGKESELEAALVAIDPRNGEIKALVGGRDYQKSQYNRATQARRAPGSTFKPFLYYAALQKGFTPSTLLRSEKTTFRYNDDKETYTPHNYGNHYANDFITLAQALALSDNVFAVKTHMLLGLDELINTAKVFGINSPLAELPSLALGTKPVGILEMTNAYSIFANGGFQVPPSFVTKVTDHVGNVLYERELTRERVIDKKSAFVMTHLMTGMFDENLNDYAGVTGANIKNFLHRPAAGKSGTTSMDSWMIGFTPQLVTGVWIGYDQGKTLDNMSGKYAKKIWAQFMEDALQDKPAASFKPPKGVVGVMVNPDNGLLASEGCPVQRLTYYIEGTEPTEYCEEHIHEEPLPEEKAPKKEKGWLKRLLPWFN</sequence>
<dbReference type="InterPro" id="IPR050396">
    <property type="entry name" value="Glycosyltr_51/Transpeptidase"/>
</dbReference>
<protein>
    <submittedName>
        <fullName evidence="19">Monofunctional biosynthetic peptidoglycan transglycosylase</fullName>
    </submittedName>
</protein>
<evidence type="ECO:0000256" key="13">
    <source>
        <dbReference type="ARBA" id="ARBA00023268"/>
    </source>
</evidence>
<keyword evidence="13" id="KW-0511">Multifunctional enzyme</keyword>
<evidence type="ECO:0000256" key="4">
    <source>
        <dbReference type="ARBA" id="ARBA00022475"/>
    </source>
</evidence>
<dbReference type="GO" id="GO:0008360">
    <property type="term" value="P:regulation of cell shape"/>
    <property type="evidence" value="ECO:0007669"/>
    <property type="project" value="UniProtKB-KW"/>
</dbReference>
<evidence type="ECO:0000256" key="1">
    <source>
        <dbReference type="ARBA" id="ARBA00004236"/>
    </source>
</evidence>
<dbReference type="AlphaFoldDB" id="A0A366XXS7"/>
<dbReference type="GO" id="GO:0030288">
    <property type="term" value="C:outer membrane-bounded periplasmic space"/>
    <property type="evidence" value="ECO:0007669"/>
    <property type="project" value="TreeGrafter"/>
</dbReference>
<keyword evidence="8" id="KW-0808">Transferase</keyword>
<feature type="domain" description="Penicillin-binding protein transpeptidase" evidence="17">
    <location>
        <begin position="296"/>
        <end position="572"/>
    </location>
</feature>
<dbReference type="GO" id="GO:0009252">
    <property type="term" value="P:peptidoglycan biosynthetic process"/>
    <property type="evidence" value="ECO:0007669"/>
    <property type="project" value="UniProtKB-KW"/>
</dbReference>
<keyword evidence="5" id="KW-0121">Carboxypeptidase</keyword>
<dbReference type="PANTHER" id="PTHR32282">
    <property type="entry name" value="BINDING PROTEIN TRANSPEPTIDASE, PUTATIVE-RELATED"/>
    <property type="match status" value="1"/>
</dbReference>
<dbReference type="EMBL" id="QOCW01000017">
    <property type="protein sequence ID" value="RBW68751.1"/>
    <property type="molecule type" value="Genomic_DNA"/>
</dbReference>
<proteinExistence type="inferred from homology"/>
<comment type="similarity">
    <text evidence="2">In the C-terminal section; belongs to the transpeptidase family.</text>
</comment>
<keyword evidence="4" id="KW-1003">Cell membrane</keyword>
<dbReference type="Pfam" id="PF00912">
    <property type="entry name" value="Transgly"/>
    <property type="match status" value="1"/>
</dbReference>
<evidence type="ECO:0000256" key="10">
    <source>
        <dbReference type="ARBA" id="ARBA00022960"/>
    </source>
</evidence>
<evidence type="ECO:0000313" key="19">
    <source>
        <dbReference type="EMBL" id="RBW68751.1"/>
    </source>
</evidence>
<keyword evidence="20" id="KW-1185">Reference proteome</keyword>
<dbReference type="GO" id="GO:0008955">
    <property type="term" value="F:peptidoglycan glycosyltransferase activity"/>
    <property type="evidence" value="ECO:0007669"/>
    <property type="project" value="UniProtKB-EC"/>
</dbReference>
<keyword evidence="11" id="KW-0573">Peptidoglycan synthesis</keyword>
<dbReference type="Proteomes" id="UP000253314">
    <property type="component" value="Unassembled WGS sequence"/>
</dbReference>
<organism evidence="19 20">
    <name type="scientific">Bacillus taeanensis</name>
    <dbReference type="NCBI Taxonomy" id="273032"/>
    <lineage>
        <taxon>Bacteria</taxon>
        <taxon>Bacillati</taxon>
        <taxon>Bacillota</taxon>
        <taxon>Bacilli</taxon>
        <taxon>Bacillales</taxon>
        <taxon>Bacillaceae</taxon>
        <taxon>Bacillus</taxon>
    </lineage>
</organism>
<keyword evidence="12" id="KW-0472">Membrane</keyword>
<evidence type="ECO:0000256" key="12">
    <source>
        <dbReference type="ARBA" id="ARBA00023136"/>
    </source>
</evidence>
<dbReference type="Gene3D" id="3.40.710.10">
    <property type="entry name" value="DD-peptidase/beta-lactamase superfamily"/>
    <property type="match status" value="1"/>
</dbReference>
<keyword evidence="6" id="KW-0645">Protease</keyword>
<keyword evidence="7" id="KW-0328">Glycosyltransferase</keyword>
<dbReference type="InterPro" id="IPR036950">
    <property type="entry name" value="PBP_transglycosylase"/>
</dbReference>
<evidence type="ECO:0000256" key="15">
    <source>
        <dbReference type="ARBA" id="ARBA00034000"/>
    </source>
</evidence>
<evidence type="ECO:0000259" key="18">
    <source>
        <dbReference type="Pfam" id="PF00912"/>
    </source>
</evidence>
<name>A0A366XXS7_9BACI</name>
<evidence type="ECO:0000259" key="17">
    <source>
        <dbReference type="Pfam" id="PF00905"/>
    </source>
</evidence>
<dbReference type="InterPro" id="IPR001460">
    <property type="entry name" value="PCN-bd_Tpept"/>
</dbReference>
<evidence type="ECO:0000256" key="14">
    <source>
        <dbReference type="ARBA" id="ARBA00023316"/>
    </source>
</evidence>
<comment type="catalytic activity">
    <reaction evidence="16">
        <text>[GlcNAc-(1-&gt;4)-Mur2Ac(oyl-L-Ala-gamma-D-Glu-L-Lys-D-Ala-D-Ala)](n)-di-trans,octa-cis-undecaprenyl diphosphate + beta-D-GlcNAc-(1-&gt;4)-Mur2Ac(oyl-L-Ala-gamma-D-Glu-L-Lys-D-Ala-D-Ala)-di-trans,octa-cis-undecaprenyl diphosphate = [GlcNAc-(1-&gt;4)-Mur2Ac(oyl-L-Ala-gamma-D-Glu-L-Lys-D-Ala-D-Ala)](n+1)-di-trans,octa-cis-undecaprenyl diphosphate + di-trans,octa-cis-undecaprenyl diphosphate + H(+)</text>
        <dbReference type="Rhea" id="RHEA:23708"/>
        <dbReference type="Rhea" id="RHEA-COMP:9602"/>
        <dbReference type="Rhea" id="RHEA-COMP:9603"/>
        <dbReference type="ChEBI" id="CHEBI:15378"/>
        <dbReference type="ChEBI" id="CHEBI:58405"/>
        <dbReference type="ChEBI" id="CHEBI:60033"/>
        <dbReference type="ChEBI" id="CHEBI:78435"/>
        <dbReference type="EC" id="2.4.99.28"/>
    </reaction>
</comment>
<keyword evidence="14" id="KW-0961">Cell wall biogenesis/degradation</keyword>
<dbReference type="GO" id="GO:0005886">
    <property type="term" value="C:plasma membrane"/>
    <property type="evidence" value="ECO:0007669"/>
    <property type="project" value="UniProtKB-SubCell"/>
</dbReference>
<dbReference type="InterPro" id="IPR001264">
    <property type="entry name" value="Glyco_trans_51"/>
</dbReference>
<evidence type="ECO:0000256" key="3">
    <source>
        <dbReference type="ARBA" id="ARBA00007739"/>
    </source>
</evidence>
<evidence type="ECO:0000313" key="20">
    <source>
        <dbReference type="Proteomes" id="UP000253314"/>
    </source>
</evidence>
<dbReference type="FunFam" id="3.40.710.10:FF:000028">
    <property type="entry name" value="Penicillin-binding protein 1A"/>
    <property type="match status" value="1"/>
</dbReference>
<dbReference type="InterPro" id="IPR023346">
    <property type="entry name" value="Lysozyme-like_dom_sf"/>
</dbReference>
<feature type="domain" description="Glycosyl transferase family 51" evidence="18">
    <location>
        <begin position="33"/>
        <end position="206"/>
    </location>
</feature>
<comment type="subcellular location">
    <subcellularLocation>
        <location evidence="1">Cell membrane</location>
    </subcellularLocation>
</comment>
<dbReference type="GO" id="GO:0071555">
    <property type="term" value="P:cell wall organization"/>
    <property type="evidence" value="ECO:0007669"/>
    <property type="project" value="UniProtKB-KW"/>
</dbReference>
<dbReference type="Pfam" id="PF00905">
    <property type="entry name" value="Transpeptidase"/>
    <property type="match status" value="1"/>
</dbReference>
<evidence type="ECO:0000256" key="5">
    <source>
        <dbReference type="ARBA" id="ARBA00022645"/>
    </source>
</evidence>
<dbReference type="NCBIfam" id="TIGR02074">
    <property type="entry name" value="PBP_1a_fam"/>
    <property type="match status" value="1"/>
</dbReference>
<comment type="similarity">
    <text evidence="3">In the N-terminal section; belongs to the glycosyltransferase 51 family.</text>
</comment>
<evidence type="ECO:0000256" key="8">
    <source>
        <dbReference type="ARBA" id="ARBA00022679"/>
    </source>
</evidence>
<evidence type="ECO:0000256" key="6">
    <source>
        <dbReference type="ARBA" id="ARBA00022670"/>
    </source>
</evidence>
<keyword evidence="10" id="KW-0133">Cell shape</keyword>
<gene>
    <name evidence="19" type="ORF">DS031_15030</name>
</gene>
<reference evidence="19 20" key="1">
    <citation type="submission" date="2018-07" db="EMBL/GenBank/DDBJ databases">
        <title>Lottiidibacillus patelloidae gen. nov., sp. nov., isolated from the intestinal tract of a marine limpet and the reclassification of B. taeanensis BH030017T, B. algicola KMM 3737T and B. hwajinpoensis SW-72T as genus Lottiidibacillus.</title>
        <authorList>
            <person name="Liu R."/>
            <person name="Huang Z."/>
        </authorList>
    </citation>
    <scope>NUCLEOTIDE SEQUENCE [LARGE SCALE GENOMIC DNA]</scope>
    <source>
        <strain evidence="19 20">BH030017</strain>
    </source>
</reference>
<comment type="catalytic activity">
    <reaction evidence="15">
        <text>Preferential cleavage: (Ac)2-L-Lys-D-Ala-|-D-Ala. Also transpeptidation of peptidyl-alanyl moieties that are N-acyl substituents of D-alanine.</text>
        <dbReference type="EC" id="3.4.16.4"/>
    </reaction>
</comment>
<evidence type="ECO:0000256" key="9">
    <source>
        <dbReference type="ARBA" id="ARBA00022801"/>
    </source>
</evidence>
<dbReference type="InterPro" id="IPR012338">
    <property type="entry name" value="Beta-lactam/transpept-like"/>
</dbReference>
<dbReference type="SUPFAM" id="SSF53955">
    <property type="entry name" value="Lysozyme-like"/>
    <property type="match status" value="1"/>
</dbReference>
<dbReference type="FunFam" id="1.10.3810.10:FF:000001">
    <property type="entry name" value="Penicillin-binding protein 1A"/>
    <property type="match status" value="1"/>
</dbReference>
<dbReference type="Gene3D" id="1.10.3810.10">
    <property type="entry name" value="Biosynthetic peptidoglycan transglycosylase-like"/>
    <property type="match status" value="1"/>
</dbReference>
<dbReference type="GO" id="GO:0006508">
    <property type="term" value="P:proteolysis"/>
    <property type="evidence" value="ECO:0007669"/>
    <property type="project" value="UniProtKB-KW"/>
</dbReference>
<comment type="caution">
    <text evidence="19">The sequence shown here is derived from an EMBL/GenBank/DDBJ whole genome shotgun (WGS) entry which is preliminary data.</text>
</comment>
<evidence type="ECO:0000256" key="11">
    <source>
        <dbReference type="ARBA" id="ARBA00022984"/>
    </source>
</evidence>
<dbReference type="GO" id="GO:0009002">
    <property type="term" value="F:serine-type D-Ala-D-Ala carboxypeptidase activity"/>
    <property type="evidence" value="ECO:0007669"/>
    <property type="project" value="UniProtKB-EC"/>
</dbReference>
<keyword evidence="9" id="KW-0378">Hydrolase</keyword>
<evidence type="ECO:0000256" key="7">
    <source>
        <dbReference type="ARBA" id="ARBA00022676"/>
    </source>
</evidence>
<dbReference type="GO" id="GO:0008658">
    <property type="term" value="F:penicillin binding"/>
    <property type="evidence" value="ECO:0007669"/>
    <property type="project" value="InterPro"/>
</dbReference>
<dbReference type="PANTHER" id="PTHR32282:SF11">
    <property type="entry name" value="PENICILLIN-BINDING PROTEIN 1B"/>
    <property type="match status" value="1"/>
</dbReference>